<dbReference type="AlphaFoldDB" id="A0AB39TPI5"/>
<accession>A0AB39TPI5</accession>
<proteinExistence type="predicted"/>
<name>A0AB39TPI5_9ACTN</name>
<evidence type="ECO:0000313" key="1">
    <source>
        <dbReference type="EMBL" id="XDQ81228.1"/>
    </source>
</evidence>
<organism evidence="1">
    <name type="scientific">Streptomyces sp. Y1</name>
    <dbReference type="NCBI Taxonomy" id="3238634"/>
    <lineage>
        <taxon>Bacteria</taxon>
        <taxon>Bacillati</taxon>
        <taxon>Actinomycetota</taxon>
        <taxon>Actinomycetes</taxon>
        <taxon>Kitasatosporales</taxon>
        <taxon>Streptomycetaceae</taxon>
        <taxon>Streptomyces</taxon>
    </lineage>
</organism>
<reference evidence="1" key="1">
    <citation type="submission" date="2024-07" db="EMBL/GenBank/DDBJ databases">
        <authorList>
            <person name="Yu S.T."/>
        </authorList>
    </citation>
    <scope>NUCLEOTIDE SEQUENCE</scope>
    <source>
        <strain evidence="1">Y1</strain>
    </source>
</reference>
<dbReference type="RefSeq" id="WP_369184188.1">
    <property type="nucleotide sequence ID" value="NZ_CP163445.1"/>
</dbReference>
<protein>
    <submittedName>
        <fullName evidence="1">Uncharacterized protein</fullName>
    </submittedName>
</protein>
<gene>
    <name evidence="1" type="ORF">AB2U05_23555</name>
</gene>
<sequence length="130" mass="14084">MHLDTITPQQFDELISDSAIPVAQRTLWVLLAEVKFNLTAFLSLDVRDATDTTLSAAGASKSRLAEMLIPESASVLLREAIGNRTEGAIFTEGGKAMSRQTAVRAARQYAGCSIHAFRNSGFGWKPRSAD</sequence>
<dbReference type="EMBL" id="CP163445">
    <property type="protein sequence ID" value="XDQ81228.1"/>
    <property type="molecule type" value="Genomic_DNA"/>
</dbReference>